<evidence type="ECO:0000256" key="16">
    <source>
        <dbReference type="SAM" id="SignalP"/>
    </source>
</evidence>
<evidence type="ECO:0000256" key="3">
    <source>
        <dbReference type="ARBA" id="ARBA00004239"/>
    </source>
</evidence>
<dbReference type="PANTHER" id="PTHR14218:SF19">
    <property type="entry name" value="SERINE PROTEASE AORO, PUTATIVE (AFU_ORTHOLOGUE AFUA_6G10250)-RELATED"/>
    <property type="match status" value="1"/>
</dbReference>
<keyword evidence="9 15" id="KW-0378">Hydrolase</keyword>
<feature type="binding site" evidence="15">
    <location>
        <position position="613"/>
    </location>
    <ligand>
        <name>Ca(2+)</name>
        <dbReference type="ChEBI" id="CHEBI:29108"/>
    </ligand>
</feature>
<feature type="active site" description="Charge relay system" evidence="15">
    <location>
        <position position="301"/>
    </location>
</feature>
<evidence type="ECO:0000256" key="13">
    <source>
        <dbReference type="ARBA" id="ARBA00023145"/>
    </source>
</evidence>
<evidence type="ECO:0000256" key="6">
    <source>
        <dbReference type="ARBA" id="ARBA00022670"/>
    </source>
</evidence>
<keyword evidence="5" id="KW-0964">Secreted</keyword>
<feature type="binding site" evidence="15">
    <location>
        <position position="615"/>
    </location>
    <ligand>
        <name>Ca(2+)</name>
        <dbReference type="ChEBI" id="CHEBI:29108"/>
    </ligand>
</feature>
<evidence type="ECO:0000256" key="14">
    <source>
        <dbReference type="ARBA" id="ARBA00023180"/>
    </source>
</evidence>
<comment type="function">
    <text evidence="2">Secreted tripeptidyl-peptidase which degrades proteins at acidic pHs and is involved in virulence.</text>
</comment>
<dbReference type="OrthoDB" id="409122at2759"/>
<keyword evidence="8 16" id="KW-0732">Signal</keyword>
<protein>
    <recommendedName>
        <fullName evidence="4">tripeptidyl-peptidase II</fullName>
        <ecNumber evidence="4">3.4.14.10</ecNumber>
    </recommendedName>
</protein>
<dbReference type="GO" id="GO:0008240">
    <property type="term" value="F:tripeptidyl-peptidase activity"/>
    <property type="evidence" value="ECO:0007669"/>
    <property type="project" value="UniProtKB-EC"/>
</dbReference>
<keyword evidence="10 15" id="KW-0720">Serine protease</keyword>
<dbReference type="PROSITE" id="PS51695">
    <property type="entry name" value="SEDOLISIN"/>
    <property type="match status" value="1"/>
</dbReference>
<feature type="binding site" evidence="15">
    <location>
        <position position="595"/>
    </location>
    <ligand>
        <name>Ca(2+)</name>
        <dbReference type="ChEBI" id="CHEBI:29108"/>
    </ligand>
</feature>
<evidence type="ECO:0000256" key="11">
    <source>
        <dbReference type="ARBA" id="ARBA00022837"/>
    </source>
</evidence>
<accession>A0A5M3MUM3</accession>
<proteinExistence type="predicted"/>
<dbReference type="GO" id="GO:0046872">
    <property type="term" value="F:metal ion binding"/>
    <property type="evidence" value="ECO:0007669"/>
    <property type="project" value="UniProtKB-UniRule"/>
</dbReference>
<dbReference type="AlphaFoldDB" id="A0A5M3MUM3"/>
<dbReference type="OMA" id="YTMAMAK"/>
<evidence type="ECO:0000259" key="17">
    <source>
        <dbReference type="PROSITE" id="PS51695"/>
    </source>
</evidence>
<dbReference type="InterPro" id="IPR000209">
    <property type="entry name" value="Peptidase_S8/S53_dom"/>
</dbReference>
<evidence type="ECO:0000256" key="15">
    <source>
        <dbReference type="PROSITE-ProRule" id="PRU01032"/>
    </source>
</evidence>
<dbReference type="Pfam" id="PF00082">
    <property type="entry name" value="Peptidase_S8"/>
    <property type="match status" value="1"/>
</dbReference>
<evidence type="ECO:0000256" key="10">
    <source>
        <dbReference type="ARBA" id="ARBA00022825"/>
    </source>
</evidence>
<dbReference type="GO" id="GO:0006508">
    <property type="term" value="P:proteolysis"/>
    <property type="evidence" value="ECO:0007669"/>
    <property type="project" value="UniProtKB-KW"/>
</dbReference>
<dbReference type="EMBL" id="JH711577">
    <property type="protein sequence ID" value="EIW82301.1"/>
    <property type="molecule type" value="Genomic_DNA"/>
</dbReference>
<evidence type="ECO:0000256" key="7">
    <source>
        <dbReference type="ARBA" id="ARBA00022723"/>
    </source>
</evidence>
<dbReference type="PANTHER" id="PTHR14218">
    <property type="entry name" value="PROTEASE S8 TRIPEPTIDYL PEPTIDASE I CLN2"/>
    <property type="match status" value="1"/>
</dbReference>
<dbReference type="CDD" id="cd04056">
    <property type="entry name" value="Peptidases_S53"/>
    <property type="match status" value="1"/>
</dbReference>
<evidence type="ECO:0000256" key="9">
    <source>
        <dbReference type="ARBA" id="ARBA00022801"/>
    </source>
</evidence>
<evidence type="ECO:0000256" key="12">
    <source>
        <dbReference type="ARBA" id="ARBA00023026"/>
    </source>
</evidence>
<comment type="caution">
    <text evidence="18">The sequence shown here is derived from an EMBL/GenBank/DDBJ whole genome shotgun (WGS) entry which is preliminary data.</text>
</comment>
<keyword evidence="11 15" id="KW-0106">Calcium</keyword>
<evidence type="ECO:0000256" key="2">
    <source>
        <dbReference type="ARBA" id="ARBA00002451"/>
    </source>
</evidence>
<feature type="binding site" evidence="15">
    <location>
        <position position="594"/>
    </location>
    <ligand>
        <name>Ca(2+)</name>
        <dbReference type="ChEBI" id="CHEBI:29108"/>
    </ligand>
</feature>
<feature type="active site" description="Charge relay system" evidence="15">
    <location>
        <position position="305"/>
    </location>
</feature>
<dbReference type="InterPro" id="IPR023828">
    <property type="entry name" value="Peptidase_S8_Ser-AS"/>
</dbReference>
<dbReference type="GeneID" id="19199732"/>
<dbReference type="InterPro" id="IPR030400">
    <property type="entry name" value="Sedolisin_dom"/>
</dbReference>
<evidence type="ECO:0000256" key="8">
    <source>
        <dbReference type="ARBA" id="ARBA00022729"/>
    </source>
</evidence>
<dbReference type="Gene3D" id="3.40.50.200">
    <property type="entry name" value="Peptidase S8/S53 domain"/>
    <property type="match status" value="1"/>
</dbReference>
<feature type="domain" description="Peptidase S53" evidence="17">
    <location>
        <begin position="225"/>
        <end position="635"/>
    </location>
</feature>
<evidence type="ECO:0000256" key="1">
    <source>
        <dbReference type="ARBA" id="ARBA00001910"/>
    </source>
</evidence>
<comment type="subcellular location">
    <subcellularLocation>
        <location evidence="3">Secreted</location>
        <location evidence="3">Extracellular space</location>
    </subcellularLocation>
</comment>
<evidence type="ECO:0000313" key="19">
    <source>
        <dbReference type="Proteomes" id="UP000053558"/>
    </source>
</evidence>
<dbReference type="KEGG" id="cput:CONPUDRAFT_123071"/>
<comment type="cofactor">
    <cofactor evidence="15">
        <name>Ca(2+)</name>
        <dbReference type="ChEBI" id="CHEBI:29108"/>
    </cofactor>
    <text evidence="15">Binds 1 Ca(2+) ion per subunit.</text>
</comment>
<dbReference type="Pfam" id="PF09286">
    <property type="entry name" value="Pro-kuma_activ"/>
    <property type="match status" value="1"/>
</dbReference>
<dbReference type="Proteomes" id="UP000053558">
    <property type="component" value="Unassembled WGS sequence"/>
</dbReference>
<keyword evidence="14" id="KW-0325">Glycoprotein</keyword>
<dbReference type="CDD" id="cd11377">
    <property type="entry name" value="Pro-peptidase_S53"/>
    <property type="match status" value="1"/>
</dbReference>
<keyword evidence="7 15" id="KW-0479">Metal-binding</keyword>
<dbReference type="SUPFAM" id="SSF54897">
    <property type="entry name" value="Protease propeptides/inhibitors"/>
    <property type="match status" value="1"/>
</dbReference>
<feature type="chain" id="PRO_5024277970" description="tripeptidyl-peptidase II" evidence="16">
    <location>
        <begin position="20"/>
        <end position="635"/>
    </location>
</feature>
<keyword evidence="19" id="KW-1185">Reference proteome</keyword>
<name>A0A5M3MUM3_CONPW</name>
<organism evidence="18 19">
    <name type="scientific">Coniophora puteana (strain RWD-64-598)</name>
    <name type="common">Brown rot fungus</name>
    <dbReference type="NCBI Taxonomy" id="741705"/>
    <lineage>
        <taxon>Eukaryota</taxon>
        <taxon>Fungi</taxon>
        <taxon>Dikarya</taxon>
        <taxon>Basidiomycota</taxon>
        <taxon>Agaricomycotina</taxon>
        <taxon>Agaricomycetes</taxon>
        <taxon>Agaricomycetidae</taxon>
        <taxon>Boletales</taxon>
        <taxon>Coniophorineae</taxon>
        <taxon>Coniophoraceae</taxon>
        <taxon>Coniophora</taxon>
    </lineage>
</organism>
<sequence length="635" mass="67890">MRSLLVSLVSLALALSVLAEPTLSPYTLHEKRDAIPAGWSRDRKYHATASVPLRFALAQNNIDSIGDLLLDISHPESENYGKHWTAAQVAAKFAPSATSVDAVRTWLEQSGVEPHRITITPSKGWIEVSSTVEEAESLLQTDYHVYGHESGAEQIACEGYHLPAHVAPHVDFVTPTVHFDAKIKRVKRDGHHAAIPIGQPGFGAGPKTSGVLDNIFTQLEDCDKQITPACLRALYGIVYDPVSTNNSYGIVEYTPQAYIQSDLDSFAKNFSTGLEGVSPKLVSIDGGVDQTSLKNFSYNGESNLDLQYGMTLVTAKQPVTLYQVGDMNLGASFNNFLDALDGSYCAFEGGDDPSQDGIYPDNVPGGYDHSQDCGTVKPANVISTSYGYNEADLTAKYAQRQCAEYAKLGMMGVTVLYSSGDYGVAGNGDLCLDSNGNQTADGKIFNPSFPSTCPYVTSVGATQVSPGQTVLDRENACQQVIYSGGGFSNYFAVPDYQKAVVAGYLENHPPPYSKTTYNTTGTSRAYPDISANGANYVVAINGNYSLVYGTSASSPVVGAIITLINDARIAMGKSPVGFINPTIYSSEFQYAWNDVTNGTNPGCGTVGFSSAPGWDPVTGLGTPNFPALLAKWLDL</sequence>
<dbReference type="InterPro" id="IPR015366">
    <property type="entry name" value="S53_propep"/>
</dbReference>
<dbReference type="GO" id="GO:0004252">
    <property type="term" value="F:serine-type endopeptidase activity"/>
    <property type="evidence" value="ECO:0007669"/>
    <property type="project" value="UniProtKB-UniRule"/>
</dbReference>
<dbReference type="InterPro" id="IPR036852">
    <property type="entry name" value="Peptidase_S8/S53_dom_sf"/>
</dbReference>
<feature type="active site" description="Charge relay system" evidence="15">
    <location>
        <position position="551"/>
    </location>
</feature>
<evidence type="ECO:0000256" key="4">
    <source>
        <dbReference type="ARBA" id="ARBA00012462"/>
    </source>
</evidence>
<dbReference type="SUPFAM" id="SSF52743">
    <property type="entry name" value="Subtilisin-like"/>
    <property type="match status" value="1"/>
</dbReference>
<keyword evidence="13" id="KW-0865">Zymogen</keyword>
<keyword evidence="12" id="KW-0843">Virulence</keyword>
<feature type="signal peptide" evidence="16">
    <location>
        <begin position="1"/>
        <end position="19"/>
    </location>
</feature>
<evidence type="ECO:0000256" key="5">
    <source>
        <dbReference type="ARBA" id="ARBA00022525"/>
    </source>
</evidence>
<evidence type="ECO:0000313" key="18">
    <source>
        <dbReference type="EMBL" id="EIW82301.1"/>
    </source>
</evidence>
<keyword evidence="6 15" id="KW-0645">Protease</keyword>
<dbReference type="FunFam" id="3.40.50.200:FF:000015">
    <property type="entry name" value="Tripeptidyl peptidase A"/>
    <property type="match status" value="1"/>
</dbReference>
<gene>
    <name evidence="18" type="ORF">CONPUDRAFT_123071</name>
</gene>
<comment type="catalytic activity">
    <reaction evidence="1">
        <text>Release of an N-terminal tripeptide from a polypeptide.</text>
        <dbReference type="EC" id="3.4.14.10"/>
    </reaction>
</comment>
<dbReference type="PROSITE" id="PS00138">
    <property type="entry name" value="SUBTILASE_SER"/>
    <property type="match status" value="1"/>
</dbReference>
<dbReference type="InterPro" id="IPR050819">
    <property type="entry name" value="Tripeptidyl-peptidase_I"/>
</dbReference>
<dbReference type="RefSeq" id="XP_007768016.1">
    <property type="nucleotide sequence ID" value="XM_007769826.1"/>
</dbReference>
<dbReference type="GO" id="GO:0005576">
    <property type="term" value="C:extracellular region"/>
    <property type="evidence" value="ECO:0007669"/>
    <property type="project" value="UniProtKB-SubCell"/>
</dbReference>
<dbReference type="EC" id="3.4.14.10" evidence="4"/>
<reference evidence="19" key="1">
    <citation type="journal article" date="2012" name="Science">
        <title>The Paleozoic origin of enzymatic lignin decomposition reconstructed from 31 fungal genomes.</title>
        <authorList>
            <person name="Floudas D."/>
            <person name="Binder M."/>
            <person name="Riley R."/>
            <person name="Barry K."/>
            <person name="Blanchette R.A."/>
            <person name="Henrissat B."/>
            <person name="Martinez A.T."/>
            <person name="Otillar R."/>
            <person name="Spatafora J.W."/>
            <person name="Yadav J.S."/>
            <person name="Aerts A."/>
            <person name="Benoit I."/>
            <person name="Boyd A."/>
            <person name="Carlson A."/>
            <person name="Copeland A."/>
            <person name="Coutinho P.M."/>
            <person name="de Vries R.P."/>
            <person name="Ferreira P."/>
            <person name="Findley K."/>
            <person name="Foster B."/>
            <person name="Gaskell J."/>
            <person name="Glotzer D."/>
            <person name="Gorecki P."/>
            <person name="Heitman J."/>
            <person name="Hesse C."/>
            <person name="Hori C."/>
            <person name="Igarashi K."/>
            <person name="Jurgens J.A."/>
            <person name="Kallen N."/>
            <person name="Kersten P."/>
            <person name="Kohler A."/>
            <person name="Kuees U."/>
            <person name="Kumar T.K.A."/>
            <person name="Kuo A."/>
            <person name="LaButti K."/>
            <person name="Larrondo L.F."/>
            <person name="Lindquist E."/>
            <person name="Ling A."/>
            <person name="Lombard V."/>
            <person name="Lucas S."/>
            <person name="Lundell T."/>
            <person name="Martin R."/>
            <person name="McLaughlin D.J."/>
            <person name="Morgenstern I."/>
            <person name="Morin E."/>
            <person name="Murat C."/>
            <person name="Nagy L.G."/>
            <person name="Nolan M."/>
            <person name="Ohm R.A."/>
            <person name="Patyshakuliyeva A."/>
            <person name="Rokas A."/>
            <person name="Ruiz-Duenas F.J."/>
            <person name="Sabat G."/>
            <person name="Salamov A."/>
            <person name="Samejima M."/>
            <person name="Schmutz J."/>
            <person name="Slot J.C."/>
            <person name="St John F."/>
            <person name="Stenlid J."/>
            <person name="Sun H."/>
            <person name="Sun S."/>
            <person name="Syed K."/>
            <person name="Tsang A."/>
            <person name="Wiebenga A."/>
            <person name="Young D."/>
            <person name="Pisabarro A."/>
            <person name="Eastwood D.C."/>
            <person name="Martin F."/>
            <person name="Cullen D."/>
            <person name="Grigoriev I.V."/>
            <person name="Hibbett D.S."/>
        </authorList>
    </citation>
    <scope>NUCLEOTIDE SEQUENCE [LARGE SCALE GENOMIC DNA]</scope>
    <source>
        <strain evidence="19">RWD-64-598 SS2</strain>
    </source>
</reference>
<dbReference type="SMART" id="SM00944">
    <property type="entry name" value="Pro-kuma_activ"/>
    <property type="match status" value="1"/>
</dbReference>